<dbReference type="Proteomes" id="UP000469927">
    <property type="component" value="Unassembled WGS sequence"/>
</dbReference>
<evidence type="ECO:0000256" key="2">
    <source>
        <dbReference type="ARBA" id="ARBA00007186"/>
    </source>
</evidence>
<evidence type="ECO:0000256" key="6">
    <source>
        <dbReference type="ARBA" id="ARBA00023277"/>
    </source>
</evidence>
<dbReference type="AlphaFoldDB" id="A0A2T7B063"/>
<gene>
    <name evidence="10" type="ORF">AUN14_00305</name>
    <name evidence="9" type="ORF">FZI19_19005</name>
</gene>
<dbReference type="Gene3D" id="3.20.20.80">
    <property type="entry name" value="Glycosidases"/>
    <property type="match status" value="1"/>
</dbReference>
<comment type="subunit">
    <text evidence="3">Homohexamer; trimer of dimers.</text>
</comment>
<comment type="catalytic activity">
    <reaction evidence="1">
        <text>Hydrolysis of terminal non-reducing alpha-L-arabinofuranoside residues in alpha-L-arabinosides.</text>
        <dbReference type="EC" id="3.2.1.55"/>
    </reaction>
</comment>
<dbReference type="Pfam" id="PF22848">
    <property type="entry name" value="ASD1_dom"/>
    <property type="match status" value="1"/>
</dbReference>
<dbReference type="EMBL" id="MSAE01000001">
    <property type="protein sequence ID" value="PUX18404.1"/>
    <property type="molecule type" value="Genomic_DNA"/>
</dbReference>
<dbReference type="SUPFAM" id="SSF51445">
    <property type="entry name" value="(Trans)glycosidases"/>
    <property type="match status" value="1"/>
</dbReference>
<dbReference type="RefSeq" id="WP_075192073.1">
    <property type="nucleotide sequence ID" value="NZ_JADKNN010000035.1"/>
</dbReference>
<evidence type="ECO:0000259" key="8">
    <source>
        <dbReference type="SMART" id="SM00813"/>
    </source>
</evidence>
<dbReference type="InterPro" id="IPR010720">
    <property type="entry name" value="Alpha-L-AF_C"/>
</dbReference>
<comment type="caution">
    <text evidence="10">The sequence shown here is derived from an EMBL/GenBank/DDBJ whole genome shotgun (WGS) entry which is preliminary data.</text>
</comment>
<evidence type="ECO:0000313" key="12">
    <source>
        <dbReference type="Proteomes" id="UP000469927"/>
    </source>
</evidence>
<evidence type="ECO:0000256" key="5">
    <source>
        <dbReference type="ARBA" id="ARBA00022801"/>
    </source>
</evidence>
<dbReference type="SMART" id="SM00813">
    <property type="entry name" value="Alpha-L-AF_C"/>
    <property type="match status" value="1"/>
</dbReference>
<keyword evidence="5" id="KW-0378">Hydrolase</keyword>
<reference evidence="10 11" key="1">
    <citation type="submission" date="2016-12" db="EMBL/GenBank/DDBJ databases">
        <title>Analysis of the Molecular Diversity Among Cronobacter Species Isolated from Filth Flies Using a Pan Genomic DNA Microarray.</title>
        <authorList>
            <person name="Pava-Ripoll M."/>
            <person name="Tall B."/>
            <person name="Farber J."/>
            <person name="Fanning S."/>
            <person name="Lehner A."/>
            <person name="Stephan R."/>
            <person name="Pagotto F."/>
            <person name="Iverson C."/>
            <person name="Ziobro G."/>
            <person name="Miller A."/>
            <person name="Pearson R."/>
            <person name="Yan Q."/>
            <person name="Kim M."/>
            <person name="Jeong S."/>
            <person name="Park J."/>
            <person name="Jun S."/>
            <person name="Choi H."/>
            <person name="Chung T."/>
            <person name="Yoo Y."/>
            <person name="Park E."/>
            <person name="Hwang S."/>
            <person name="Lee B."/>
            <person name="Sathyamoorthy V."/>
            <person name="Carter L."/>
            <person name="Mammel M."/>
            <person name="Jackson S."/>
            <person name="Kothary M."/>
            <person name="Patel I."/>
            <person name="Grim C."/>
            <person name="Gopinath G."/>
            <person name="Gangiredla J."/>
            <person name="Chase H."/>
        </authorList>
    </citation>
    <scope>NUCLEOTIDE SEQUENCE [LARGE SCALE GENOMIC DNA]</scope>
    <source>
        <strain evidence="10 11">MOD1-Md1s</strain>
    </source>
</reference>
<keyword evidence="6" id="KW-0119">Carbohydrate metabolism</keyword>
<dbReference type="Proteomes" id="UP000244378">
    <property type="component" value="Unassembled WGS sequence"/>
</dbReference>
<feature type="domain" description="Alpha-L-arabinofuranosidase C-terminal" evidence="8">
    <location>
        <begin position="290"/>
        <end position="495"/>
    </location>
</feature>
<dbReference type="InterPro" id="IPR017853">
    <property type="entry name" value="GH"/>
</dbReference>
<evidence type="ECO:0000256" key="3">
    <source>
        <dbReference type="ARBA" id="ARBA00011165"/>
    </source>
</evidence>
<dbReference type="EC" id="3.2.1.55" evidence="4"/>
<name>A0A2T7B063_9ENTR</name>
<evidence type="ECO:0000256" key="1">
    <source>
        <dbReference type="ARBA" id="ARBA00001462"/>
    </source>
</evidence>
<dbReference type="OrthoDB" id="9758333at2"/>
<dbReference type="PANTHER" id="PTHR43576">
    <property type="entry name" value="ALPHA-L-ARABINOFURANOSIDASE C-RELATED"/>
    <property type="match status" value="1"/>
</dbReference>
<organism evidence="10 11">
    <name type="scientific">Cronobacter muytjensii</name>
    <dbReference type="NCBI Taxonomy" id="413501"/>
    <lineage>
        <taxon>Bacteria</taxon>
        <taxon>Pseudomonadati</taxon>
        <taxon>Pseudomonadota</taxon>
        <taxon>Gammaproteobacteria</taxon>
        <taxon>Enterobacterales</taxon>
        <taxon>Enterobacteriaceae</taxon>
        <taxon>Cronobacter</taxon>
    </lineage>
</organism>
<dbReference type="SUPFAM" id="SSF51011">
    <property type="entry name" value="Glycosyl hydrolase domain"/>
    <property type="match status" value="1"/>
</dbReference>
<comment type="similarity">
    <text evidence="2">Belongs to the glycosyl hydrolase 51 family.</text>
</comment>
<sequence length="506" mass="57524">MTTLSFTLDPQNVISAIDPRLFGSFIEHLGRAVYTGVYEPEHPQADEDGFRQDVIELVKALHVTTVRYPGGNYVSGFNWRDSIGPKEDRPVRLDYAWISKETNQFGIDEFARWCEKTGVEPMIAVNLGTGTPQEAGYFAEYCNHPGGTTLSDLRIQHGRREPYNFRLWCLGNEMDGPWQTGQMNAREYAHKARETAKILRCIDPQAQLVACGSSSSAMTTFPEWDRIVLEELYDYVDFISCHQYYENEGSETDFLASFVNMDNFIETIVSTANYAKAVRRSNKEMMISFDEWNVWYLRGDPWDAPMKDPANRFRIAPPLLEDRYSFLDALVIGGLLCSLLNHADRVKMASLAQLVNVIAPIFTEPGKGALCQTLFWPFEMVASVSDGVVLRHQLPVPTFKSKYGDARSVQSSVVYNEARGEIYIFAVNCDFTTAYELDINLPAFSDCRLTEHKVLRSDDLYAKNTFDDPNRVHPEIIDYPHSSLRDNQITLSPLTWNRITLSVARA</sequence>
<dbReference type="GO" id="GO:0000272">
    <property type="term" value="P:polysaccharide catabolic process"/>
    <property type="evidence" value="ECO:0007669"/>
    <property type="project" value="TreeGrafter"/>
</dbReference>
<dbReference type="GO" id="GO:0046556">
    <property type="term" value="F:alpha-L-arabinofuranosidase activity"/>
    <property type="evidence" value="ECO:0007669"/>
    <property type="project" value="UniProtKB-EC"/>
</dbReference>
<dbReference type="InterPro" id="IPR055235">
    <property type="entry name" value="ASD1_cat"/>
</dbReference>
<evidence type="ECO:0000313" key="11">
    <source>
        <dbReference type="Proteomes" id="UP000244378"/>
    </source>
</evidence>
<evidence type="ECO:0000313" key="9">
    <source>
        <dbReference type="EMBL" id="KAB0873394.1"/>
    </source>
</evidence>
<dbReference type="PANTHER" id="PTHR43576:SF3">
    <property type="entry name" value="ALPHA-L-ARABINOFURANOSIDASE C"/>
    <property type="match status" value="1"/>
</dbReference>
<evidence type="ECO:0000256" key="4">
    <source>
        <dbReference type="ARBA" id="ARBA00012670"/>
    </source>
</evidence>
<dbReference type="InterPro" id="IPR013780">
    <property type="entry name" value="Glyco_hydro_b"/>
</dbReference>
<dbReference type="Gene3D" id="2.60.40.1180">
    <property type="entry name" value="Golgi alpha-mannosidase II"/>
    <property type="match status" value="1"/>
</dbReference>
<dbReference type="Pfam" id="PF06964">
    <property type="entry name" value="Alpha-L-AF_C"/>
    <property type="match status" value="1"/>
</dbReference>
<dbReference type="GO" id="GO:0046373">
    <property type="term" value="P:L-arabinose metabolic process"/>
    <property type="evidence" value="ECO:0007669"/>
    <property type="project" value="InterPro"/>
</dbReference>
<evidence type="ECO:0000313" key="10">
    <source>
        <dbReference type="EMBL" id="PUX18404.1"/>
    </source>
</evidence>
<keyword evidence="7" id="KW-0326">Glycosidase</keyword>
<keyword evidence="12" id="KW-1185">Reference proteome</keyword>
<protein>
    <recommendedName>
        <fullName evidence="4">non-reducing end alpha-L-arabinofuranosidase</fullName>
        <ecNumber evidence="4">3.2.1.55</ecNumber>
    </recommendedName>
</protein>
<accession>A0A2T7B063</accession>
<evidence type="ECO:0000256" key="7">
    <source>
        <dbReference type="ARBA" id="ARBA00023295"/>
    </source>
</evidence>
<dbReference type="EMBL" id="WAGD01000072">
    <property type="protein sequence ID" value="KAB0873394.1"/>
    <property type="molecule type" value="Genomic_DNA"/>
</dbReference>
<reference evidence="9 12" key="2">
    <citation type="submission" date="2019-08" db="EMBL/GenBank/DDBJ databases">
        <title>Prevalence, distribution, and phylogeny of type two toxin-antitoxin genes possessed by Cronobacter species where C. sakazakii homologs follow sequence type lineages.</title>
        <authorList>
            <person name="Finkelstein S."/>
            <person name="Negrete F."/>
            <person name="Jang H."/>
            <person name="Gopinath G.R."/>
            <person name="Tall B.D."/>
        </authorList>
    </citation>
    <scope>NUCLEOTIDE SEQUENCE [LARGE SCALE GENOMIC DNA]</scope>
    <source>
        <strain evidence="9 12">MOD1_GK1257</strain>
    </source>
</reference>
<proteinExistence type="inferred from homology"/>